<dbReference type="CDD" id="cd00475">
    <property type="entry name" value="Cis_IPPS"/>
    <property type="match status" value="1"/>
</dbReference>
<feature type="binding site" evidence="2">
    <location>
        <begin position="211"/>
        <end position="213"/>
    </location>
    <ligand>
        <name>substrate</name>
    </ligand>
</feature>
<dbReference type="GO" id="GO:0008834">
    <property type="term" value="F:ditrans,polycis-undecaprenyl-diphosphate synthase [(2E,6E)-farnesyl-diphosphate specific] activity"/>
    <property type="evidence" value="ECO:0007669"/>
    <property type="project" value="TreeGrafter"/>
</dbReference>
<dbReference type="STRING" id="1423813.FC26_GL002027"/>
<accession>A0A0R2A702</accession>
<dbReference type="NCBIfam" id="NF011405">
    <property type="entry name" value="PRK14830.1"/>
    <property type="match status" value="1"/>
</dbReference>
<gene>
    <name evidence="3" type="ORF">FC26_GL002027</name>
</gene>
<dbReference type="PANTHER" id="PTHR10291:SF0">
    <property type="entry name" value="DEHYDRODOLICHYL DIPHOSPHATE SYNTHASE 2"/>
    <property type="match status" value="1"/>
</dbReference>
<dbReference type="AlphaFoldDB" id="A0A0R2A702"/>
<sequence length="259" mass="29682">MFSKFKKTQSNSEQAPDIELDMHRIPAHIAIIMDGNGRWAQKRHLPRIAGHKEGMQTVKKVTIAASKLGVKVLSLYAFSTENWKRPDDEVNYLMQLPIRFFNTFVPDLIKHNVRVSVMGDINQLPSGTQKAVYDAIDQTKECNGMVLNFALNYGGRDEIVSATQKIAQMAMDGQIKIDQIDESVLSDQMMTSQLGDYEDPDLMIRTSGEERISNFMLWQLAYSEFVFVDTHWPDFNEETLKQTIIEYQGRHRRFGGLTK</sequence>
<feature type="binding site" evidence="2">
    <location>
        <position position="205"/>
    </location>
    <ligand>
        <name>substrate</name>
    </ligand>
</feature>
<feature type="binding site" evidence="2">
    <location>
        <position position="224"/>
    </location>
    <ligand>
        <name>Mg(2+)</name>
        <dbReference type="ChEBI" id="CHEBI:18420"/>
    </ligand>
</feature>
<evidence type="ECO:0000256" key="1">
    <source>
        <dbReference type="ARBA" id="ARBA00022679"/>
    </source>
</evidence>
<evidence type="ECO:0000313" key="4">
    <source>
        <dbReference type="Proteomes" id="UP000051733"/>
    </source>
</evidence>
<dbReference type="HAMAP" id="MF_01139">
    <property type="entry name" value="ISPT"/>
    <property type="match status" value="1"/>
</dbReference>
<dbReference type="Pfam" id="PF01255">
    <property type="entry name" value="Prenyltransf"/>
    <property type="match status" value="1"/>
</dbReference>
<reference evidence="3 4" key="1">
    <citation type="journal article" date="2015" name="Genome Announc.">
        <title>Expanding the biotechnology potential of lactobacilli through comparative genomics of 213 strains and associated genera.</title>
        <authorList>
            <person name="Sun Z."/>
            <person name="Harris H.M."/>
            <person name="McCann A."/>
            <person name="Guo C."/>
            <person name="Argimon S."/>
            <person name="Zhang W."/>
            <person name="Yang X."/>
            <person name="Jeffery I.B."/>
            <person name="Cooney J.C."/>
            <person name="Kagawa T.F."/>
            <person name="Liu W."/>
            <person name="Song Y."/>
            <person name="Salvetti E."/>
            <person name="Wrobel A."/>
            <person name="Rasinkangas P."/>
            <person name="Parkhill J."/>
            <person name="Rea M.C."/>
            <person name="O'Sullivan O."/>
            <person name="Ritari J."/>
            <person name="Douillard F.P."/>
            <person name="Paul Ross R."/>
            <person name="Yang R."/>
            <person name="Briner A.E."/>
            <person name="Felis G.E."/>
            <person name="de Vos W.M."/>
            <person name="Barrangou R."/>
            <person name="Klaenhammer T.R."/>
            <person name="Caufield P.W."/>
            <person name="Cui Y."/>
            <person name="Zhang H."/>
            <person name="O'Toole P.W."/>
        </authorList>
    </citation>
    <scope>NUCLEOTIDE SEQUENCE [LARGE SCALE GENOMIC DNA]</scope>
    <source>
        <strain evidence="3 4">DSM 20634</strain>
    </source>
</reference>
<keyword evidence="2" id="KW-0460">Magnesium</keyword>
<protein>
    <recommendedName>
        <fullName evidence="2">Isoprenyl transferase</fullName>
        <ecNumber evidence="2">2.5.1.-</ecNumber>
    </recommendedName>
</protein>
<dbReference type="PROSITE" id="PS01066">
    <property type="entry name" value="UPP_SYNTHASE"/>
    <property type="match status" value="1"/>
</dbReference>
<feature type="binding site" evidence="2">
    <location>
        <position position="85"/>
    </location>
    <ligand>
        <name>substrate</name>
    </ligand>
</feature>
<feature type="binding site" evidence="2">
    <location>
        <begin position="35"/>
        <end position="38"/>
    </location>
    <ligand>
        <name>substrate</name>
    </ligand>
</feature>
<dbReference type="PATRIC" id="fig|1423813.3.peg.2064"/>
<dbReference type="Gene3D" id="3.40.1180.10">
    <property type="entry name" value="Decaprenyl diphosphate synthase-like"/>
    <property type="match status" value="1"/>
</dbReference>
<name>A0A0R2A702_9LACO</name>
<keyword evidence="1 2" id="KW-0808">Transferase</keyword>
<feature type="binding site" evidence="2">
    <location>
        <position position="34"/>
    </location>
    <ligand>
        <name>Mg(2+)</name>
        <dbReference type="ChEBI" id="CHEBI:18420"/>
    </ligand>
</feature>
<evidence type="ECO:0000313" key="3">
    <source>
        <dbReference type="EMBL" id="KRM62453.1"/>
    </source>
</evidence>
<dbReference type="PANTHER" id="PTHR10291">
    <property type="entry name" value="DEHYDRODOLICHYL DIPHOSPHATE SYNTHASE FAMILY MEMBER"/>
    <property type="match status" value="1"/>
</dbReference>
<feature type="active site" description="Proton acceptor" evidence="2">
    <location>
        <position position="82"/>
    </location>
</feature>
<comment type="similarity">
    <text evidence="2">Belongs to the UPP synthase family.</text>
</comment>
<dbReference type="EC" id="2.5.1.-" evidence="2"/>
<dbReference type="EMBL" id="AYYY01000005">
    <property type="protein sequence ID" value="KRM62453.1"/>
    <property type="molecule type" value="Genomic_DNA"/>
</dbReference>
<organism evidence="3 4">
    <name type="scientific">Paucilactobacillus vaccinostercus DSM 20634</name>
    <dbReference type="NCBI Taxonomy" id="1423813"/>
    <lineage>
        <taxon>Bacteria</taxon>
        <taxon>Bacillati</taxon>
        <taxon>Bacillota</taxon>
        <taxon>Bacilli</taxon>
        <taxon>Lactobacillales</taxon>
        <taxon>Lactobacillaceae</taxon>
        <taxon>Paucilactobacillus</taxon>
    </lineage>
</organism>
<feature type="binding site" evidence="2">
    <location>
        <position position="39"/>
    </location>
    <ligand>
        <name>substrate</name>
    </ligand>
</feature>
<dbReference type="InterPro" id="IPR001441">
    <property type="entry name" value="UPP_synth-like"/>
</dbReference>
<dbReference type="FunFam" id="3.40.1180.10:FF:000001">
    <property type="entry name" value="(2E,6E)-farnesyl-diphosphate-specific ditrans,polycis-undecaprenyl-diphosphate synthase"/>
    <property type="match status" value="1"/>
</dbReference>
<comment type="caution">
    <text evidence="3">The sequence shown here is derived from an EMBL/GenBank/DDBJ whole genome shotgun (WGS) entry which is preliminary data.</text>
</comment>
<dbReference type="InterPro" id="IPR018520">
    <property type="entry name" value="UPP_synth-like_CS"/>
</dbReference>
<comment type="cofactor">
    <cofactor evidence="2">
        <name>Mg(2+)</name>
        <dbReference type="ChEBI" id="CHEBI:18420"/>
    </cofactor>
    <text evidence="2">Binds 2 magnesium ions per subunit.</text>
</comment>
<dbReference type="NCBIfam" id="TIGR00055">
    <property type="entry name" value="uppS"/>
    <property type="match status" value="1"/>
</dbReference>
<feature type="binding site" evidence="2">
    <location>
        <begin position="79"/>
        <end position="81"/>
    </location>
    <ligand>
        <name>substrate</name>
    </ligand>
</feature>
<dbReference type="InterPro" id="IPR036424">
    <property type="entry name" value="UPP_synth-like_sf"/>
</dbReference>
<dbReference type="GO" id="GO:0016094">
    <property type="term" value="P:polyprenol biosynthetic process"/>
    <property type="evidence" value="ECO:0007669"/>
    <property type="project" value="TreeGrafter"/>
</dbReference>
<dbReference type="SUPFAM" id="SSF64005">
    <property type="entry name" value="Undecaprenyl diphosphate synthase"/>
    <property type="match status" value="1"/>
</dbReference>
<feature type="binding site" evidence="2">
    <location>
        <position position="83"/>
    </location>
    <ligand>
        <name>substrate</name>
    </ligand>
</feature>
<comment type="subunit">
    <text evidence="2">Homodimer.</text>
</comment>
<dbReference type="RefSeq" id="WP_268872639.1">
    <property type="nucleotide sequence ID" value="NZ_AYYY01000005.1"/>
</dbReference>
<proteinExistence type="inferred from homology"/>
<keyword evidence="2" id="KW-0479">Metal-binding</keyword>
<comment type="function">
    <text evidence="2">Catalyzes the condensation of isopentenyl diphosphate (IPP) with allylic pyrophosphates generating different type of terpenoids.</text>
</comment>
<keyword evidence="4" id="KW-1185">Reference proteome</keyword>
<dbReference type="Proteomes" id="UP000051733">
    <property type="component" value="Unassembled WGS sequence"/>
</dbReference>
<evidence type="ECO:0000256" key="2">
    <source>
        <dbReference type="HAMAP-Rule" id="MF_01139"/>
    </source>
</evidence>
<dbReference type="GO" id="GO:0005829">
    <property type="term" value="C:cytosol"/>
    <property type="evidence" value="ECO:0007669"/>
    <property type="project" value="TreeGrafter"/>
</dbReference>
<dbReference type="GO" id="GO:0030145">
    <property type="term" value="F:manganese ion binding"/>
    <property type="evidence" value="ECO:0007669"/>
    <property type="project" value="TreeGrafter"/>
</dbReference>
<dbReference type="GO" id="GO:0000287">
    <property type="term" value="F:magnesium ion binding"/>
    <property type="evidence" value="ECO:0007669"/>
    <property type="project" value="UniProtKB-UniRule"/>
</dbReference>
<feature type="binding site" evidence="2">
    <location>
        <position position="47"/>
    </location>
    <ligand>
        <name>substrate</name>
    </ligand>
</feature>
<feature type="active site" evidence="2">
    <location>
        <position position="34"/>
    </location>
</feature>
<feature type="binding site" evidence="2">
    <location>
        <position position="51"/>
    </location>
    <ligand>
        <name>substrate</name>
    </ligand>
</feature>